<dbReference type="Pfam" id="PF00293">
    <property type="entry name" value="NUDIX"/>
    <property type="match status" value="1"/>
</dbReference>
<dbReference type="InterPro" id="IPR051325">
    <property type="entry name" value="Nudix_hydrolase_domain"/>
</dbReference>
<reference evidence="2 3" key="1">
    <citation type="submission" date="2021-07" db="EMBL/GenBank/DDBJ databases">
        <title>Whole Genome Sequence of Nocardia Iowensis.</title>
        <authorList>
            <person name="Lamm A."/>
            <person name="Collins-Fairclough A.M."/>
            <person name="Bunk B."/>
            <person name="Sproer C."/>
        </authorList>
    </citation>
    <scope>NUCLEOTIDE SEQUENCE [LARGE SCALE GENOMIC DNA]</scope>
    <source>
        <strain evidence="2 3">NRRL 5646</strain>
    </source>
</reference>
<dbReference type="PANTHER" id="PTHR21340">
    <property type="entry name" value="DIADENOSINE 5,5-P1,P4-TETRAPHOSPHATE PYROPHOSPHOHYDROLASE MUTT"/>
    <property type="match status" value="1"/>
</dbReference>
<evidence type="ECO:0000313" key="2">
    <source>
        <dbReference type="EMBL" id="QXN93256.1"/>
    </source>
</evidence>
<dbReference type="PANTHER" id="PTHR21340:SF7">
    <property type="entry name" value="NUDIX HYDROLASE DOMAIN-CONTAINING PROTEIN"/>
    <property type="match status" value="1"/>
</dbReference>
<organism evidence="2 3">
    <name type="scientific">Nocardia iowensis</name>
    <dbReference type="NCBI Taxonomy" id="204891"/>
    <lineage>
        <taxon>Bacteria</taxon>
        <taxon>Bacillati</taxon>
        <taxon>Actinomycetota</taxon>
        <taxon>Actinomycetes</taxon>
        <taxon>Mycobacteriales</taxon>
        <taxon>Nocardiaceae</taxon>
        <taxon>Nocardia</taxon>
    </lineage>
</organism>
<dbReference type="EMBL" id="CP078145">
    <property type="protein sequence ID" value="QXN93256.1"/>
    <property type="molecule type" value="Genomic_DNA"/>
</dbReference>
<dbReference type="Proteomes" id="UP000694257">
    <property type="component" value="Chromosome"/>
</dbReference>
<evidence type="ECO:0000259" key="1">
    <source>
        <dbReference type="PROSITE" id="PS51462"/>
    </source>
</evidence>
<proteinExistence type="predicted"/>
<evidence type="ECO:0000313" key="3">
    <source>
        <dbReference type="Proteomes" id="UP000694257"/>
    </source>
</evidence>
<gene>
    <name evidence="2" type="ORF">KV110_09245</name>
</gene>
<protein>
    <submittedName>
        <fullName evidence="2">NUDIX domain-containing protein</fullName>
    </submittedName>
</protein>
<dbReference type="PROSITE" id="PS51462">
    <property type="entry name" value="NUDIX"/>
    <property type="match status" value="1"/>
</dbReference>
<keyword evidence="3" id="KW-1185">Reference proteome</keyword>
<feature type="domain" description="Nudix hydrolase" evidence="1">
    <location>
        <begin position="2"/>
        <end position="155"/>
    </location>
</feature>
<dbReference type="CDD" id="cd04662">
    <property type="entry name" value="NUDIX_Hydrolase"/>
    <property type="match status" value="1"/>
</dbReference>
<sequence length="162" mass="18018">MTDKYSAGVLLFRRGDGGVEVLVGHMGGPYFARKDNGAWSIPKGEYEPELEDARAAASREFHEELGLFVPAGDWIPLGDVRYSSGKGKKNLIVWAVEGDLNPADVVPGTFEMEWPPRSGRMANFPEIDRADWFDLATAHDKLSTGQRPYLDRLNDYLTQTGE</sequence>
<dbReference type="RefSeq" id="WP_218475133.1">
    <property type="nucleotide sequence ID" value="NZ_BAABJN010000001.1"/>
</dbReference>
<name>A0ABX8S0C8_NOCIO</name>
<dbReference type="InterPro" id="IPR000086">
    <property type="entry name" value="NUDIX_hydrolase_dom"/>
</dbReference>
<accession>A0ABX8S0C8</accession>